<gene>
    <name evidence="6" type="ORF">TW71_11920</name>
</gene>
<dbReference type="InterPro" id="IPR011004">
    <property type="entry name" value="Trimer_LpxA-like_sf"/>
</dbReference>
<dbReference type="InterPro" id="IPR024688">
    <property type="entry name" value="Mac_dom"/>
</dbReference>
<evidence type="ECO:0000256" key="2">
    <source>
        <dbReference type="ARBA" id="ARBA00022679"/>
    </source>
</evidence>
<comment type="similarity">
    <text evidence="1 5">Belongs to the transferase hexapeptide repeat family.</text>
</comment>
<dbReference type="PANTHER" id="PTHR43017">
    <property type="entry name" value="GALACTOSIDE O-ACETYLTRANSFERASE"/>
    <property type="match status" value="1"/>
</dbReference>
<dbReference type="PANTHER" id="PTHR43017:SF1">
    <property type="entry name" value="ACETYLTRANSFERASE YJL218W-RELATED"/>
    <property type="match status" value="1"/>
</dbReference>
<dbReference type="Pfam" id="PF14602">
    <property type="entry name" value="Hexapep_2"/>
    <property type="match status" value="2"/>
</dbReference>
<dbReference type="SUPFAM" id="SSF51161">
    <property type="entry name" value="Trimeric LpxA-like enzymes"/>
    <property type="match status" value="1"/>
</dbReference>
<sequence length="187" mass="20297">MDELTKMISGEPYDPSTPELRDMRSHARALTAEYNQTTRDQEDTRAEILNKLFGTIQGDIKIEPSFNCDYGKNIHVGANFYANFHCVILDCAEVRIGNNCFIGPQVGIYTACHPIDPYERISGVESAKPISIGDNCWIGGHATINPGVTLGDNVVVASGSVVTKSFSGNVVIGGNPAKVLKKIEVRP</sequence>
<dbReference type="CDD" id="cd03357">
    <property type="entry name" value="LbH_MAT_GAT"/>
    <property type="match status" value="1"/>
</dbReference>
<keyword evidence="2 5" id="KW-0808">Transferase</keyword>
<dbReference type="FunFam" id="2.160.10.10:FF:000008">
    <property type="entry name" value="Maltose O-acetyltransferase"/>
    <property type="match status" value="1"/>
</dbReference>
<reference evidence="6" key="1">
    <citation type="journal article" date="2015" name="BMC Genomics">
        <title>Genome mining reveals unlocked bioactive potential of marine Gram-negative bacteria.</title>
        <authorList>
            <person name="Machado H."/>
            <person name="Sonnenschein E.C."/>
            <person name="Melchiorsen J."/>
            <person name="Gram L."/>
        </authorList>
    </citation>
    <scope>NUCLEOTIDE SEQUENCE</scope>
    <source>
        <strain evidence="6">S2052</strain>
    </source>
</reference>
<name>A0A837G793_9VIBR</name>
<dbReference type="InterPro" id="IPR039369">
    <property type="entry name" value="LacA-like"/>
</dbReference>
<keyword evidence="4 5" id="KW-0012">Acyltransferase</keyword>
<protein>
    <recommendedName>
        <fullName evidence="5">Acetyltransferase</fullName>
        <ecNumber evidence="5">2.3.1.-</ecNumber>
    </recommendedName>
</protein>
<keyword evidence="3" id="KW-0677">Repeat</keyword>
<accession>A0A837G793</accession>
<evidence type="ECO:0000256" key="1">
    <source>
        <dbReference type="ARBA" id="ARBA00007274"/>
    </source>
</evidence>
<evidence type="ECO:0000256" key="4">
    <source>
        <dbReference type="ARBA" id="ARBA00023315"/>
    </source>
</evidence>
<dbReference type="Gene3D" id="2.160.10.10">
    <property type="entry name" value="Hexapeptide repeat proteins"/>
    <property type="match status" value="1"/>
</dbReference>
<dbReference type="EC" id="2.3.1.-" evidence="5"/>
<proteinExistence type="inferred from homology"/>
<dbReference type="InterPro" id="IPR001451">
    <property type="entry name" value="Hexapep"/>
</dbReference>
<evidence type="ECO:0000256" key="5">
    <source>
        <dbReference type="RuleBase" id="RU367021"/>
    </source>
</evidence>
<evidence type="ECO:0000256" key="3">
    <source>
        <dbReference type="ARBA" id="ARBA00022737"/>
    </source>
</evidence>
<dbReference type="SMART" id="SM01266">
    <property type="entry name" value="Mac"/>
    <property type="match status" value="1"/>
</dbReference>
<dbReference type="AlphaFoldDB" id="A0A837G793"/>
<organism evidence="6">
    <name type="scientific">Vibrio coralliilyticus</name>
    <dbReference type="NCBI Taxonomy" id="190893"/>
    <lineage>
        <taxon>Bacteria</taxon>
        <taxon>Pseudomonadati</taxon>
        <taxon>Pseudomonadota</taxon>
        <taxon>Gammaproteobacteria</taxon>
        <taxon>Vibrionales</taxon>
        <taxon>Vibrionaceae</taxon>
        <taxon>Vibrio</taxon>
    </lineage>
</organism>
<dbReference type="GO" id="GO:0008870">
    <property type="term" value="F:galactoside O-acetyltransferase activity"/>
    <property type="evidence" value="ECO:0007669"/>
    <property type="project" value="TreeGrafter"/>
</dbReference>
<evidence type="ECO:0000313" key="6">
    <source>
        <dbReference type="EMBL" id="KJY72869.1"/>
    </source>
</evidence>
<comment type="caution">
    <text evidence="6">The sequence shown here is derived from an EMBL/GenBank/DDBJ whole genome shotgun (WGS) entry which is preliminary data.</text>
</comment>
<dbReference type="Pfam" id="PF12464">
    <property type="entry name" value="Mac"/>
    <property type="match status" value="1"/>
</dbReference>
<dbReference type="EMBL" id="JXXR01000012">
    <property type="protein sequence ID" value="KJY72869.1"/>
    <property type="molecule type" value="Genomic_DNA"/>
</dbReference>
<dbReference type="RefSeq" id="WP_045986038.1">
    <property type="nucleotide sequence ID" value="NZ_CP016557.1"/>
</dbReference>